<evidence type="ECO:0000256" key="4">
    <source>
        <dbReference type="ARBA" id="ARBA00022692"/>
    </source>
</evidence>
<dbReference type="Pfam" id="PF16916">
    <property type="entry name" value="ZT_dimer"/>
    <property type="match status" value="1"/>
</dbReference>
<dbReference type="RefSeq" id="WP_110251336.1">
    <property type="nucleotide sequence ID" value="NZ_QJJR01000006.1"/>
</dbReference>
<feature type="transmembrane region" description="Helical" evidence="8">
    <location>
        <begin position="156"/>
        <end position="177"/>
    </location>
</feature>
<dbReference type="InterPro" id="IPR036837">
    <property type="entry name" value="Cation_efflux_CTD_sf"/>
</dbReference>
<accession>A0A2V3WCZ8</accession>
<dbReference type="InterPro" id="IPR027470">
    <property type="entry name" value="Cation_efflux_CTD"/>
</dbReference>
<dbReference type="SUPFAM" id="SSF160240">
    <property type="entry name" value="Cation efflux protein cytoplasmic domain-like"/>
    <property type="match status" value="1"/>
</dbReference>
<evidence type="ECO:0000256" key="3">
    <source>
        <dbReference type="ARBA" id="ARBA00022448"/>
    </source>
</evidence>
<sequence length="295" mass="33015">MGHNHEHDHHNQTGNIKVAFFLNVSFTIIEIIGGLLTNSMAILSDALHDLGDSLSLGIAWFLEKVAGKKPDDTFTFGYARFSLLGAFINSVVIVVGSILILYHAIPRLLNPEPVEATGMFFLAILGIVINGLAVIRLKKGSSINEKVVSWHLMEDVLGWAVLLVASIVLMFVDWPILDPILSLGITAYILYNVVMNLKDILAIFLQRAPKGIDRDALQQILKEKLALDTHHVHLWTLDGERIMMSVHLEVDDNQSSDDLIETKKHVREILHDEGIDHVTIELEFKREKCQSKDCC</sequence>
<feature type="transmembrane region" description="Helical" evidence="8">
    <location>
        <begin position="183"/>
        <end position="205"/>
    </location>
</feature>
<evidence type="ECO:0000256" key="7">
    <source>
        <dbReference type="ARBA" id="ARBA00023136"/>
    </source>
</evidence>
<keyword evidence="6" id="KW-0406">Ion transport</keyword>
<evidence type="ECO:0000259" key="10">
    <source>
        <dbReference type="Pfam" id="PF16916"/>
    </source>
</evidence>
<keyword evidence="4 8" id="KW-0812">Transmembrane</keyword>
<dbReference type="InterPro" id="IPR058533">
    <property type="entry name" value="Cation_efflux_TM"/>
</dbReference>
<dbReference type="InterPro" id="IPR002524">
    <property type="entry name" value="Cation_efflux"/>
</dbReference>
<dbReference type="AlphaFoldDB" id="A0A2V3WCZ8"/>
<keyword evidence="3" id="KW-0813">Transport</keyword>
<comment type="similarity">
    <text evidence="2">Belongs to the cation diffusion facilitator (CDF) transporter (TC 2.A.4) family. SLC30A subfamily.</text>
</comment>
<keyword evidence="12" id="KW-1185">Reference proteome</keyword>
<dbReference type="GO" id="GO:0005385">
    <property type="term" value="F:zinc ion transmembrane transporter activity"/>
    <property type="evidence" value="ECO:0007669"/>
    <property type="project" value="TreeGrafter"/>
</dbReference>
<feature type="domain" description="Cation efflux protein cytoplasmic" evidence="10">
    <location>
        <begin position="211"/>
        <end position="283"/>
    </location>
</feature>
<dbReference type="OrthoDB" id="9809646at2"/>
<name>A0A2V3WCZ8_9BACI</name>
<keyword evidence="7 8" id="KW-0472">Membrane</keyword>
<comment type="subcellular location">
    <subcellularLocation>
        <location evidence="1">Membrane</location>
        <topology evidence="1">Multi-pass membrane protein</topology>
    </subcellularLocation>
</comment>
<dbReference type="PANTHER" id="PTHR11562:SF17">
    <property type="entry name" value="RE54080P-RELATED"/>
    <property type="match status" value="1"/>
</dbReference>
<dbReference type="Proteomes" id="UP000247922">
    <property type="component" value="Unassembled WGS sequence"/>
</dbReference>
<evidence type="ECO:0000256" key="2">
    <source>
        <dbReference type="ARBA" id="ARBA00008873"/>
    </source>
</evidence>
<organism evidence="11 12">
    <name type="scientific">Streptohalobacillus salinus</name>
    <dbReference type="NCBI Taxonomy" id="621096"/>
    <lineage>
        <taxon>Bacteria</taxon>
        <taxon>Bacillati</taxon>
        <taxon>Bacillota</taxon>
        <taxon>Bacilli</taxon>
        <taxon>Bacillales</taxon>
        <taxon>Bacillaceae</taxon>
        <taxon>Streptohalobacillus</taxon>
    </lineage>
</organism>
<evidence type="ECO:0000259" key="9">
    <source>
        <dbReference type="Pfam" id="PF01545"/>
    </source>
</evidence>
<dbReference type="InterPro" id="IPR050681">
    <property type="entry name" value="CDF/SLC30A"/>
</dbReference>
<evidence type="ECO:0000256" key="6">
    <source>
        <dbReference type="ARBA" id="ARBA00023065"/>
    </source>
</evidence>
<evidence type="ECO:0000313" key="12">
    <source>
        <dbReference type="Proteomes" id="UP000247922"/>
    </source>
</evidence>
<evidence type="ECO:0000256" key="5">
    <source>
        <dbReference type="ARBA" id="ARBA00022989"/>
    </source>
</evidence>
<dbReference type="InterPro" id="IPR027469">
    <property type="entry name" value="Cation_efflux_TMD_sf"/>
</dbReference>
<comment type="caution">
    <text evidence="11">The sequence shown here is derived from an EMBL/GenBank/DDBJ whole genome shotgun (WGS) entry which is preliminary data.</text>
</comment>
<dbReference type="SUPFAM" id="SSF161111">
    <property type="entry name" value="Cation efflux protein transmembrane domain-like"/>
    <property type="match status" value="1"/>
</dbReference>
<protein>
    <submittedName>
        <fullName evidence="11">Cobalt-zinc-cadmium efflux system protein</fullName>
    </submittedName>
</protein>
<dbReference type="PANTHER" id="PTHR11562">
    <property type="entry name" value="CATION EFFLUX PROTEIN/ ZINC TRANSPORTER"/>
    <property type="match status" value="1"/>
</dbReference>
<evidence type="ECO:0000313" key="11">
    <source>
        <dbReference type="EMBL" id="PXW90998.1"/>
    </source>
</evidence>
<feature type="transmembrane region" description="Helical" evidence="8">
    <location>
        <begin position="20"/>
        <end position="43"/>
    </location>
</feature>
<reference evidence="11 12" key="1">
    <citation type="submission" date="2018-05" db="EMBL/GenBank/DDBJ databases">
        <title>Genomic Encyclopedia of Type Strains, Phase IV (KMG-IV): sequencing the most valuable type-strain genomes for metagenomic binning, comparative biology and taxonomic classification.</title>
        <authorList>
            <person name="Goeker M."/>
        </authorList>
    </citation>
    <scope>NUCLEOTIDE SEQUENCE [LARGE SCALE GENOMIC DNA]</scope>
    <source>
        <strain evidence="11 12">DSM 22440</strain>
    </source>
</reference>
<dbReference type="GO" id="GO:0005886">
    <property type="term" value="C:plasma membrane"/>
    <property type="evidence" value="ECO:0007669"/>
    <property type="project" value="TreeGrafter"/>
</dbReference>
<gene>
    <name evidence="11" type="ORF">DES38_10632</name>
</gene>
<proteinExistence type="inferred from homology"/>
<evidence type="ECO:0000256" key="8">
    <source>
        <dbReference type="SAM" id="Phobius"/>
    </source>
</evidence>
<dbReference type="EMBL" id="QJJR01000006">
    <property type="protein sequence ID" value="PXW90998.1"/>
    <property type="molecule type" value="Genomic_DNA"/>
</dbReference>
<keyword evidence="5 8" id="KW-1133">Transmembrane helix</keyword>
<feature type="transmembrane region" description="Helical" evidence="8">
    <location>
        <begin position="83"/>
        <end position="105"/>
    </location>
</feature>
<evidence type="ECO:0000256" key="1">
    <source>
        <dbReference type="ARBA" id="ARBA00004141"/>
    </source>
</evidence>
<dbReference type="Pfam" id="PF01545">
    <property type="entry name" value="Cation_efflux"/>
    <property type="match status" value="1"/>
</dbReference>
<feature type="transmembrane region" description="Helical" evidence="8">
    <location>
        <begin position="117"/>
        <end position="135"/>
    </location>
</feature>
<dbReference type="Gene3D" id="1.20.1510.10">
    <property type="entry name" value="Cation efflux protein transmembrane domain"/>
    <property type="match status" value="1"/>
</dbReference>
<feature type="domain" description="Cation efflux protein transmembrane" evidence="9">
    <location>
        <begin position="16"/>
        <end position="203"/>
    </location>
</feature>
<dbReference type="NCBIfam" id="TIGR01297">
    <property type="entry name" value="CDF"/>
    <property type="match status" value="1"/>
</dbReference>